<comment type="caution">
    <text evidence="8">The sequence shown here is derived from an EMBL/GenBank/DDBJ whole genome shotgun (WGS) entry which is preliminary data.</text>
</comment>
<dbReference type="InterPro" id="IPR001148">
    <property type="entry name" value="CA_dom"/>
</dbReference>
<evidence type="ECO:0000313" key="9">
    <source>
        <dbReference type="Proteomes" id="UP001630127"/>
    </source>
</evidence>
<dbReference type="CDD" id="cd03124">
    <property type="entry name" value="alpha_CA_prokaryotic_like"/>
    <property type="match status" value="1"/>
</dbReference>
<evidence type="ECO:0000256" key="2">
    <source>
        <dbReference type="ARBA" id="ARBA00012925"/>
    </source>
</evidence>
<dbReference type="SUPFAM" id="SSF51069">
    <property type="entry name" value="Carbonic anhydrase"/>
    <property type="match status" value="1"/>
</dbReference>
<accession>A0ABD3AYD5</accession>
<evidence type="ECO:0000313" key="8">
    <source>
        <dbReference type="EMBL" id="KAL3536106.1"/>
    </source>
</evidence>
<feature type="domain" description="Alpha-carbonic anhydrase" evidence="7">
    <location>
        <begin position="37"/>
        <end position="274"/>
    </location>
</feature>
<keyword evidence="4 6" id="KW-0862">Zinc</keyword>
<dbReference type="GO" id="GO:0008270">
    <property type="term" value="F:zinc ion binding"/>
    <property type="evidence" value="ECO:0007669"/>
    <property type="project" value="UniProtKB-UniRule"/>
</dbReference>
<dbReference type="AlphaFoldDB" id="A0ABD3AYD5"/>
<keyword evidence="5 6" id="KW-0456">Lyase</keyword>
<dbReference type="Gene3D" id="3.10.200.10">
    <property type="entry name" value="Alpha carbonic anhydrase"/>
    <property type="match status" value="1"/>
</dbReference>
<dbReference type="PROSITE" id="PS00162">
    <property type="entry name" value="ALPHA_CA_1"/>
    <property type="match status" value="1"/>
</dbReference>
<gene>
    <name evidence="8" type="ORF">ACH5RR_004567</name>
</gene>
<evidence type="ECO:0000259" key="7">
    <source>
        <dbReference type="PROSITE" id="PS51144"/>
    </source>
</evidence>
<reference evidence="8 9" key="1">
    <citation type="submission" date="2024-11" db="EMBL/GenBank/DDBJ databases">
        <title>A near-complete genome assembly of Cinchona calisaya.</title>
        <authorList>
            <person name="Lian D.C."/>
            <person name="Zhao X.W."/>
            <person name="Wei L."/>
        </authorList>
    </citation>
    <scope>NUCLEOTIDE SEQUENCE [LARGE SCALE GENOMIC DNA]</scope>
    <source>
        <tissue evidence="8">Nenye</tissue>
    </source>
</reference>
<dbReference type="PANTHER" id="PTHR18952:SF236">
    <property type="entry name" value="ALPHA CARBONIC ANHYDRASE 1, CHLOROPLASTIC"/>
    <property type="match status" value="1"/>
</dbReference>
<comment type="similarity">
    <text evidence="6">Belongs to the alpha-carbonic anhydrase family.</text>
</comment>
<dbReference type="InterPro" id="IPR023561">
    <property type="entry name" value="Carbonic_anhydrase_a-class"/>
</dbReference>
<comment type="function">
    <text evidence="6">Reversible hydration of carbon dioxide.</text>
</comment>
<organism evidence="8 9">
    <name type="scientific">Cinchona calisaya</name>
    <dbReference type="NCBI Taxonomy" id="153742"/>
    <lineage>
        <taxon>Eukaryota</taxon>
        <taxon>Viridiplantae</taxon>
        <taxon>Streptophyta</taxon>
        <taxon>Embryophyta</taxon>
        <taxon>Tracheophyta</taxon>
        <taxon>Spermatophyta</taxon>
        <taxon>Magnoliopsida</taxon>
        <taxon>eudicotyledons</taxon>
        <taxon>Gunneridae</taxon>
        <taxon>Pentapetalae</taxon>
        <taxon>asterids</taxon>
        <taxon>lamiids</taxon>
        <taxon>Gentianales</taxon>
        <taxon>Rubiaceae</taxon>
        <taxon>Cinchonoideae</taxon>
        <taxon>Cinchoneae</taxon>
        <taxon>Cinchona</taxon>
    </lineage>
</organism>
<comment type="catalytic activity">
    <reaction evidence="6">
        <text>hydrogencarbonate + H(+) = CO2 + H2O</text>
        <dbReference type="Rhea" id="RHEA:10748"/>
        <dbReference type="ChEBI" id="CHEBI:15377"/>
        <dbReference type="ChEBI" id="CHEBI:15378"/>
        <dbReference type="ChEBI" id="CHEBI:16526"/>
        <dbReference type="ChEBI" id="CHEBI:17544"/>
        <dbReference type="EC" id="4.2.1.1"/>
    </reaction>
</comment>
<keyword evidence="6" id="KW-0732">Signal</keyword>
<feature type="signal peptide" evidence="6">
    <location>
        <begin position="1"/>
        <end position="24"/>
    </location>
</feature>
<dbReference type="PROSITE" id="PS51144">
    <property type="entry name" value="ALPHA_CA_2"/>
    <property type="match status" value="1"/>
</dbReference>
<evidence type="ECO:0000256" key="5">
    <source>
        <dbReference type="ARBA" id="ARBA00023239"/>
    </source>
</evidence>
<dbReference type="EMBL" id="JBJUIK010000002">
    <property type="protein sequence ID" value="KAL3536106.1"/>
    <property type="molecule type" value="Genomic_DNA"/>
</dbReference>
<dbReference type="EC" id="4.2.1.1" evidence="2 6"/>
<name>A0ABD3AYD5_9GENT</name>
<dbReference type="PANTHER" id="PTHR18952">
    <property type="entry name" value="CARBONIC ANHYDRASE"/>
    <property type="match status" value="1"/>
</dbReference>
<protein>
    <recommendedName>
        <fullName evidence="2 6">Carbonic anhydrase</fullName>
        <ecNumber evidence="2 6">4.2.1.1</ecNumber>
    </recommendedName>
</protein>
<dbReference type="InterPro" id="IPR041891">
    <property type="entry name" value="Alpha_CA_prokaryot-like"/>
</dbReference>
<keyword evidence="3 6" id="KW-0479">Metal-binding</keyword>
<evidence type="ECO:0000256" key="4">
    <source>
        <dbReference type="ARBA" id="ARBA00022833"/>
    </source>
</evidence>
<dbReference type="InterPro" id="IPR018338">
    <property type="entry name" value="Carbonic_anhydrase_a-class_CS"/>
</dbReference>
<dbReference type="InterPro" id="IPR036398">
    <property type="entry name" value="CA_dom_sf"/>
</dbReference>
<proteinExistence type="inferred from homology"/>
<dbReference type="SMART" id="SM01057">
    <property type="entry name" value="Carb_anhydrase"/>
    <property type="match status" value="1"/>
</dbReference>
<keyword evidence="9" id="KW-1185">Reference proteome</keyword>
<dbReference type="GO" id="GO:0004089">
    <property type="term" value="F:carbonate dehydratase activity"/>
    <property type="evidence" value="ECO:0007669"/>
    <property type="project" value="UniProtKB-UniRule"/>
</dbReference>
<sequence>MALAPTAAQVTIFVLAATFEIILASPTFREEESIVQIPFSYMGATGPGKWGSLNPAFSECSKGKSQSPIDIPKGKVVLDKNLKPLKRQYSYINATLVNNGFNVGLRCGENSNLLISNGKTYKFRQMHWHSPSEHRIDGVRYHAELHLVHIADDGSIAVIAILYHLGHPDPLIAKIQNKLNQLADKKFAVEEGDQVALGTFSMHQLKKNTRKYYRYSGSLTTPPCNETVSWYILGKVRSLSREQLQALKAPLGWAYKNNARPAQPLNGRLVELYEEVIN</sequence>
<evidence type="ECO:0000256" key="3">
    <source>
        <dbReference type="ARBA" id="ARBA00022723"/>
    </source>
</evidence>
<evidence type="ECO:0000256" key="1">
    <source>
        <dbReference type="ARBA" id="ARBA00001947"/>
    </source>
</evidence>
<dbReference type="Proteomes" id="UP001630127">
    <property type="component" value="Unassembled WGS sequence"/>
</dbReference>
<dbReference type="Pfam" id="PF00194">
    <property type="entry name" value="Carb_anhydrase"/>
    <property type="match status" value="1"/>
</dbReference>
<evidence type="ECO:0000256" key="6">
    <source>
        <dbReference type="RuleBase" id="RU367011"/>
    </source>
</evidence>
<feature type="chain" id="PRO_5044525292" description="Carbonic anhydrase" evidence="6">
    <location>
        <begin position="25"/>
        <end position="278"/>
    </location>
</feature>
<comment type="cofactor">
    <cofactor evidence="1 6">
        <name>Zn(2+)</name>
        <dbReference type="ChEBI" id="CHEBI:29105"/>
    </cofactor>
</comment>